<comment type="caution">
    <text evidence="1">The sequence shown here is derived from an EMBL/GenBank/DDBJ whole genome shotgun (WGS) entry which is preliminary data.</text>
</comment>
<sequence length="108" mass="12285">MGVDKYSENIIIPESTNKVFEICINIIKKMFYNVQYINEEKTFLVAKNVSANFGPAGVIIIIDAENEDPDKTKLIITSTNLTDVTVNFNRNVKTVNKLIKKLNKEFTI</sequence>
<organism evidence="1 2">
    <name type="scientific">Gaetbulibacter jejuensis</name>
    <dbReference type="NCBI Taxonomy" id="584607"/>
    <lineage>
        <taxon>Bacteria</taxon>
        <taxon>Pseudomonadati</taxon>
        <taxon>Bacteroidota</taxon>
        <taxon>Flavobacteriia</taxon>
        <taxon>Flavobacteriales</taxon>
        <taxon>Flavobacteriaceae</taxon>
        <taxon>Gaetbulibacter</taxon>
    </lineage>
</organism>
<name>A0ABP3UN82_9FLAO</name>
<accession>A0ABP3UN82</accession>
<reference evidence="2" key="1">
    <citation type="journal article" date="2019" name="Int. J. Syst. Evol. Microbiol.">
        <title>The Global Catalogue of Microorganisms (GCM) 10K type strain sequencing project: providing services to taxonomists for standard genome sequencing and annotation.</title>
        <authorList>
            <consortium name="The Broad Institute Genomics Platform"/>
            <consortium name="The Broad Institute Genome Sequencing Center for Infectious Disease"/>
            <person name="Wu L."/>
            <person name="Ma J."/>
        </authorList>
    </citation>
    <scope>NUCLEOTIDE SEQUENCE [LARGE SCALE GENOMIC DNA]</scope>
    <source>
        <strain evidence="2">JCM 15976</strain>
    </source>
</reference>
<dbReference type="EMBL" id="BAAAGF010000001">
    <property type="protein sequence ID" value="GAA0739198.1"/>
    <property type="molecule type" value="Genomic_DNA"/>
</dbReference>
<keyword evidence="2" id="KW-1185">Reference proteome</keyword>
<evidence type="ECO:0000313" key="1">
    <source>
        <dbReference type="EMBL" id="GAA0739198.1"/>
    </source>
</evidence>
<dbReference type="RefSeq" id="WP_343795957.1">
    <property type="nucleotide sequence ID" value="NZ_BAAAGF010000001.1"/>
</dbReference>
<proteinExistence type="predicted"/>
<protein>
    <submittedName>
        <fullName evidence="1">Uncharacterized protein</fullName>
    </submittedName>
</protein>
<gene>
    <name evidence="1" type="ORF">GCM10009431_07940</name>
</gene>
<dbReference type="Proteomes" id="UP001500736">
    <property type="component" value="Unassembled WGS sequence"/>
</dbReference>
<evidence type="ECO:0000313" key="2">
    <source>
        <dbReference type="Proteomes" id="UP001500736"/>
    </source>
</evidence>